<gene>
    <name evidence="8" type="ORF">ACEZDE_21440</name>
</gene>
<accession>A0ABV6VZN6</accession>
<sequence>MFQIIWIVIVGAILGVIAKMLLPGKQAIPFWLTIICGMLGALLGNAVAGWIGVRHTSGIDWIRHLLQLIGAVVVVAAGSAVWPAIRGKNKNVDTTRV</sequence>
<evidence type="ECO:0000256" key="5">
    <source>
        <dbReference type="ARBA" id="ARBA00022989"/>
    </source>
</evidence>
<keyword evidence="4 7" id="KW-0812">Transmembrane</keyword>
<dbReference type="Proteomes" id="UP001592531">
    <property type="component" value="Unassembled WGS sequence"/>
</dbReference>
<evidence type="ECO:0000256" key="1">
    <source>
        <dbReference type="ARBA" id="ARBA00004651"/>
    </source>
</evidence>
<evidence type="ECO:0000313" key="9">
    <source>
        <dbReference type="Proteomes" id="UP001592531"/>
    </source>
</evidence>
<evidence type="ECO:0000256" key="7">
    <source>
        <dbReference type="SAM" id="Phobius"/>
    </source>
</evidence>
<dbReference type="Pfam" id="PF04226">
    <property type="entry name" value="Transgly_assoc"/>
    <property type="match status" value="1"/>
</dbReference>
<organism evidence="8 9">
    <name type="scientific">Streptacidiphilus cavernicola</name>
    <dbReference type="NCBI Taxonomy" id="3342716"/>
    <lineage>
        <taxon>Bacteria</taxon>
        <taxon>Bacillati</taxon>
        <taxon>Actinomycetota</taxon>
        <taxon>Actinomycetes</taxon>
        <taxon>Kitasatosporales</taxon>
        <taxon>Streptomycetaceae</taxon>
        <taxon>Streptacidiphilus</taxon>
    </lineage>
</organism>
<feature type="transmembrane region" description="Helical" evidence="7">
    <location>
        <begin position="28"/>
        <end position="53"/>
    </location>
</feature>
<evidence type="ECO:0000313" key="8">
    <source>
        <dbReference type="EMBL" id="MFC1419178.1"/>
    </source>
</evidence>
<dbReference type="EMBL" id="JBHFAB010000016">
    <property type="protein sequence ID" value="MFC1419178.1"/>
    <property type="molecule type" value="Genomic_DNA"/>
</dbReference>
<evidence type="ECO:0000256" key="2">
    <source>
        <dbReference type="ARBA" id="ARBA00011006"/>
    </source>
</evidence>
<keyword evidence="3" id="KW-1003">Cell membrane</keyword>
<dbReference type="InterPro" id="IPR007341">
    <property type="entry name" value="Transgly_assoc"/>
</dbReference>
<evidence type="ECO:0000256" key="6">
    <source>
        <dbReference type="ARBA" id="ARBA00023136"/>
    </source>
</evidence>
<protein>
    <submittedName>
        <fullName evidence="8">GlsB/YeaQ/YmgE family stress response membrane protein</fullName>
    </submittedName>
</protein>
<feature type="transmembrane region" description="Helical" evidence="7">
    <location>
        <begin position="65"/>
        <end position="85"/>
    </location>
</feature>
<dbReference type="RefSeq" id="WP_380538220.1">
    <property type="nucleotide sequence ID" value="NZ_JBHFAB010000016.1"/>
</dbReference>
<comment type="caution">
    <text evidence="8">The sequence shown here is derived from an EMBL/GenBank/DDBJ whole genome shotgun (WGS) entry which is preliminary data.</text>
</comment>
<keyword evidence="6 7" id="KW-0472">Membrane</keyword>
<name>A0ABV6VZN6_9ACTN</name>
<comment type="subcellular location">
    <subcellularLocation>
        <location evidence="1">Cell membrane</location>
        <topology evidence="1">Multi-pass membrane protein</topology>
    </subcellularLocation>
</comment>
<comment type="similarity">
    <text evidence="2">Belongs to the UPF0410 family.</text>
</comment>
<dbReference type="PANTHER" id="PTHR33884">
    <property type="entry name" value="UPF0410 PROTEIN YMGE"/>
    <property type="match status" value="1"/>
</dbReference>
<evidence type="ECO:0000256" key="3">
    <source>
        <dbReference type="ARBA" id="ARBA00022475"/>
    </source>
</evidence>
<dbReference type="PANTHER" id="PTHR33884:SF3">
    <property type="entry name" value="UPF0410 PROTEIN YMGE"/>
    <property type="match status" value="1"/>
</dbReference>
<reference evidence="8 9" key="1">
    <citation type="submission" date="2024-09" db="EMBL/GenBank/DDBJ databases">
        <authorList>
            <person name="Lee S.D."/>
        </authorList>
    </citation>
    <scope>NUCLEOTIDE SEQUENCE [LARGE SCALE GENOMIC DNA]</scope>
    <source>
        <strain evidence="8 9">N8-3</strain>
    </source>
</reference>
<proteinExistence type="inferred from homology"/>
<keyword evidence="5 7" id="KW-1133">Transmembrane helix</keyword>
<evidence type="ECO:0000256" key="4">
    <source>
        <dbReference type="ARBA" id="ARBA00022692"/>
    </source>
</evidence>
<keyword evidence="9" id="KW-1185">Reference proteome</keyword>